<evidence type="ECO:0000313" key="1">
    <source>
        <dbReference type="EMBL" id="AFJ69149.1"/>
    </source>
</evidence>
<feature type="non-terminal residue" evidence="1">
    <location>
        <position position="45"/>
    </location>
</feature>
<reference evidence="1" key="1">
    <citation type="journal article" date="2012" name="Bioengineered">
        <title>Additional insights into the genome of the oleaginous model alga Nannochloropsis gaditana.</title>
        <authorList>
            <person name="Jinkerson R.E."/>
            <person name="Radakovits R."/>
            <person name="Posewitz M.C."/>
        </authorList>
    </citation>
    <scope>NUCLEOTIDE SEQUENCE</scope>
    <source>
        <strain evidence="1">CCMP526</strain>
    </source>
</reference>
<sequence length="45" mass="4680">MQHPLLASDSSVALTTACHSTNPVLASRSPCLDQIGTPVMPSVVF</sequence>
<gene>
    <name evidence="1" type="ORF">NGATSA_3039300</name>
</gene>
<reference evidence="1" key="2">
    <citation type="journal article" date="2012" name="Nat. Commun.">
        <title>Draft genome sequence and genetic transformation of the oleaginous alga Nannochloropis gaditana.</title>
        <authorList>
            <person name="Radakovits R."/>
            <person name="Jinkerson R.E."/>
            <person name="Fuerstenberg S.I."/>
            <person name="Tae H."/>
            <person name="Settlage R.E."/>
            <person name="Boore J.L."/>
            <person name="Posewitz M.C."/>
        </authorList>
    </citation>
    <scope>NUCLEOTIDE SEQUENCE</scope>
    <source>
        <strain evidence="1">CCMP526</strain>
    </source>
</reference>
<protein>
    <submittedName>
        <fullName evidence="1">Uncharacterized protein</fullName>
    </submittedName>
</protein>
<dbReference type="AlphaFoldDB" id="I2CQG6"/>
<organism evidence="1">
    <name type="scientific">Nannochloropsis gaditana (strain CCMP526)</name>
    <name type="common">Green microalga</name>
    <name type="synonym">Microchloropsis gaditana</name>
    <dbReference type="NCBI Taxonomy" id="1093141"/>
    <lineage>
        <taxon>Eukaryota</taxon>
        <taxon>Sar</taxon>
        <taxon>Stramenopiles</taxon>
        <taxon>Ochrophyta</taxon>
        <taxon>Eustigmatophyceae</taxon>
        <taxon>Eustigmatales</taxon>
        <taxon>Monodopsidaceae</taxon>
        <taxon>Nannochloropsis</taxon>
    </lineage>
</organism>
<proteinExistence type="evidence at transcript level"/>
<dbReference type="EMBL" id="JU975977">
    <property type="protein sequence ID" value="AFJ69149.1"/>
    <property type="molecule type" value="mRNA"/>
</dbReference>
<name>I2CQG6_NANGC</name>
<accession>I2CQG6</accession>